<sequence length="62" mass="6638">LEQTHHELAHMPPLKLEIVKGGTLASRVCTVSRASQEAHVEITPEAAGSLRGIVFALEGHGR</sequence>
<protein>
    <submittedName>
        <fullName evidence="1">Uncharacterized protein</fullName>
    </submittedName>
</protein>
<reference evidence="1 2" key="1">
    <citation type="submission" date="2023-05" db="EMBL/GenBank/DDBJ databases">
        <title>B98-5 Cell Line De Novo Hybrid Assembly: An Optical Mapping Approach.</title>
        <authorList>
            <person name="Kananen K."/>
            <person name="Auerbach J.A."/>
            <person name="Kautto E."/>
            <person name="Blachly J.S."/>
        </authorList>
    </citation>
    <scope>NUCLEOTIDE SEQUENCE [LARGE SCALE GENOMIC DNA]</scope>
    <source>
        <strain evidence="1">B95-8</strain>
        <tissue evidence="1">Cell line</tissue>
    </source>
</reference>
<evidence type="ECO:0000313" key="2">
    <source>
        <dbReference type="Proteomes" id="UP001266305"/>
    </source>
</evidence>
<dbReference type="EMBL" id="JASSZA010000008">
    <property type="protein sequence ID" value="KAK2104867.1"/>
    <property type="molecule type" value="Genomic_DNA"/>
</dbReference>
<comment type="caution">
    <text evidence="1">The sequence shown here is derived from an EMBL/GenBank/DDBJ whole genome shotgun (WGS) entry which is preliminary data.</text>
</comment>
<dbReference type="Proteomes" id="UP001266305">
    <property type="component" value="Unassembled WGS sequence"/>
</dbReference>
<proteinExistence type="predicted"/>
<organism evidence="1 2">
    <name type="scientific">Saguinus oedipus</name>
    <name type="common">Cotton-top tamarin</name>
    <name type="synonym">Oedipomidas oedipus</name>
    <dbReference type="NCBI Taxonomy" id="9490"/>
    <lineage>
        <taxon>Eukaryota</taxon>
        <taxon>Metazoa</taxon>
        <taxon>Chordata</taxon>
        <taxon>Craniata</taxon>
        <taxon>Vertebrata</taxon>
        <taxon>Euteleostomi</taxon>
        <taxon>Mammalia</taxon>
        <taxon>Eutheria</taxon>
        <taxon>Euarchontoglires</taxon>
        <taxon>Primates</taxon>
        <taxon>Haplorrhini</taxon>
        <taxon>Platyrrhini</taxon>
        <taxon>Cebidae</taxon>
        <taxon>Callitrichinae</taxon>
        <taxon>Saguinus</taxon>
    </lineage>
</organism>
<gene>
    <name evidence="1" type="ORF">P7K49_018723</name>
</gene>
<accession>A0ABQ9V662</accession>
<evidence type="ECO:0000313" key="1">
    <source>
        <dbReference type="EMBL" id="KAK2104867.1"/>
    </source>
</evidence>
<name>A0ABQ9V662_SAGOE</name>
<feature type="non-terminal residue" evidence="1">
    <location>
        <position position="1"/>
    </location>
</feature>
<keyword evidence="2" id="KW-1185">Reference proteome</keyword>